<evidence type="ECO:0000256" key="3">
    <source>
        <dbReference type="ARBA" id="ARBA00022729"/>
    </source>
</evidence>
<keyword evidence="3 5" id="KW-0732">Signal</keyword>
<proteinExistence type="inferred from homology"/>
<dbReference type="GO" id="GO:0005179">
    <property type="term" value="F:hormone activity"/>
    <property type="evidence" value="ECO:0007669"/>
    <property type="project" value="UniProtKB-KW"/>
</dbReference>
<dbReference type="InterPro" id="IPR008801">
    <property type="entry name" value="RALF"/>
</dbReference>
<name>A0AAQ3Q4Z0_9LILI</name>
<accession>A0AAQ3Q4Z0</accession>
<evidence type="ECO:0000256" key="1">
    <source>
        <dbReference type="ARBA" id="ARBA00009178"/>
    </source>
</evidence>
<evidence type="ECO:0000256" key="5">
    <source>
        <dbReference type="SAM" id="SignalP"/>
    </source>
</evidence>
<dbReference type="GO" id="GO:0019722">
    <property type="term" value="P:calcium-mediated signaling"/>
    <property type="evidence" value="ECO:0007669"/>
    <property type="project" value="TreeGrafter"/>
</dbReference>
<protein>
    <submittedName>
        <fullName evidence="6">Uncharacterized protein</fullName>
    </submittedName>
</protein>
<dbReference type="Proteomes" id="UP001327560">
    <property type="component" value="Chromosome 2"/>
</dbReference>
<evidence type="ECO:0000256" key="2">
    <source>
        <dbReference type="ARBA" id="ARBA00022702"/>
    </source>
</evidence>
<dbReference type="Pfam" id="PF05498">
    <property type="entry name" value="RALF"/>
    <property type="match status" value="1"/>
</dbReference>
<keyword evidence="2" id="KW-0372">Hormone</keyword>
<reference evidence="6 7" key="1">
    <citation type="submission" date="2023-10" db="EMBL/GenBank/DDBJ databases">
        <title>Chromosome-scale genome assembly provides insights into flower coloration mechanisms of Canna indica.</title>
        <authorList>
            <person name="Li C."/>
        </authorList>
    </citation>
    <scope>NUCLEOTIDE SEQUENCE [LARGE SCALE GENOMIC DNA]</scope>
    <source>
        <tissue evidence="6">Flower</tissue>
    </source>
</reference>
<comment type="similarity">
    <text evidence="1">Belongs to the plant rapid alkalinization factor (RALF) family.</text>
</comment>
<dbReference type="PANTHER" id="PTHR33136:SF6">
    <property type="entry name" value="PROTEIN RALF-LIKE 34"/>
    <property type="match status" value="1"/>
</dbReference>
<evidence type="ECO:0000313" key="6">
    <source>
        <dbReference type="EMBL" id="WOK97928.1"/>
    </source>
</evidence>
<feature type="chain" id="PRO_5042885102" evidence="5">
    <location>
        <begin position="23"/>
        <end position="113"/>
    </location>
</feature>
<evidence type="ECO:0000313" key="7">
    <source>
        <dbReference type="Proteomes" id="UP001327560"/>
    </source>
</evidence>
<dbReference type="AlphaFoldDB" id="A0AAQ3Q4Z0"/>
<keyword evidence="4" id="KW-1015">Disulfide bond</keyword>
<dbReference type="PANTHER" id="PTHR33136">
    <property type="entry name" value="RAPID ALKALINIZATION FACTOR-LIKE"/>
    <property type="match status" value="1"/>
</dbReference>
<dbReference type="EMBL" id="CP136891">
    <property type="protein sequence ID" value="WOK97928.1"/>
    <property type="molecule type" value="Genomic_DNA"/>
</dbReference>
<feature type="signal peptide" evidence="5">
    <location>
        <begin position="1"/>
        <end position="22"/>
    </location>
</feature>
<sequence>MPPLRLPFLSLLLASVLVIGEATHVFANQRAIAAGVDGGEFTISGGEEEAAMESETSRRFLAQQKYISYDALKKDQVPCNKRGQSYYNCQQHGQANPYHRACTAITRCARDTS</sequence>
<evidence type="ECO:0000256" key="4">
    <source>
        <dbReference type="ARBA" id="ARBA00023157"/>
    </source>
</evidence>
<keyword evidence="7" id="KW-1185">Reference proteome</keyword>
<organism evidence="6 7">
    <name type="scientific">Canna indica</name>
    <name type="common">Indian-shot</name>
    <dbReference type="NCBI Taxonomy" id="4628"/>
    <lineage>
        <taxon>Eukaryota</taxon>
        <taxon>Viridiplantae</taxon>
        <taxon>Streptophyta</taxon>
        <taxon>Embryophyta</taxon>
        <taxon>Tracheophyta</taxon>
        <taxon>Spermatophyta</taxon>
        <taxon>Magnoliopsida</taxon>
        <taxon>Liliopsida</taxon>
        <taxon>Zingiberales</taxon>
        <taxon>Cannaceae</taxon>
        <taxon>Canna</taxon>
    </lineage>
</organism>
<gene>
    <name evidence="6" type="ORF">Cni_G06636</name>
</gene>
<dbReference type="GO" id="GO:0009506">
    <property type="term" value="C:plasmodesma"/>
    <property type="evidence" value="ECO:0007669"/>
    <property type="project" value="TreeGrafter"/>
</dbReference>